<evidence type="ECO:0000313" key="2">
    <source>
        <dbReference type="WBParaSite" id="HCON_00143690-00001"/>
    </source>
</evidence>
<accession>A0A7I5ECP7</accession>
<proteinExistence type="predicted"/>
<evidence type="ECO:0000313" key="1">
    <source>
        <dbReference type="Proteomes" id="UP000025227"/>
    </source>
</evidence>
<dbReference type="AlphaFoldDB" id="A0A7I5ECP7"/>
<name>A0A7I5ECP7_HAECO</name>
<reference evidence="2" key="1">
    <citation type="submission" date="2020-12" db="UniProtKB">
        <authorList>
            <consortium name="WormBaseParasite"/>
        </authorList>
    </citation>
    <scope>IDENTIFICATION</scope>
    <source>
        <strain evidence="2">MHco3</strain>
    </source>
</reference>
<sequence length="147" mass="16450">MIIVIGSHERSNTKGHSMRRRTADIVAMRGRQAQFPCALLGSHGGAHPITSRHLLGLPLGLSTRRINMVHRTEVGHAAAHVRILRSRLFCARKKKSSASQKRPWYCLGRSAAHRMTTQEASTRTYLNHPIARAGVIALEWQKQPYDA</sequence>
<organism evidence="1 2">
    <name type="scientific">Haemonchus contortus</name>
    <name type="common">Barber pole worm</name>
    <dbReference type="NCBI Taxonomy" id="6289"/>
    <lineage>
        <taxon>Eukaryota</taxon>
        <taxon>Metazoa</taxon>
        <taxon>Ecdysozoa</taxon>
        <taxon>Nematoda</taxon>
        <taxon>Chromadorea</taxon>
        <taxon>Rhabditida</taxon>
        <taxon>Rhabditina</taxon>
        <taxon>Rhabditomorpha</taxon>
        <taxon>Strongyloidea</taxon>
        <taxon>Trichostrongylidae</taxon>
        <taxon>Haemonchus</taxon>
    </lineage>
</organism>
<protein>
    <submittedName>
        <fullName evidence="2">Uncharacterized protein</fullName>
    </submittedName>
</protein>
<dbReference type="Proteomes" id="UP000025227">
    <property type="component" value="Unplaced"/>
</dbReference>
<dbReference type="WBParaSite" id="HCON_00143690-00001">
    <property type="protein sequence ID" value="HCON_00143690-00001"/>
    <property type="gene ID" value="HCON_00143690"/>
</dbReference>
<keyword evidence="1" id="KW-1185">Reference proteome</keyword>